<reference evidence="3" key="1">
    <citation type="journal article" date="2021" name="PeerJ">
        <title>Extensive microbial diversity within the chicken gut microbiome revealed by metagenomics and culture.</title>
        <authorList>
            <person name="Gilroy R."/>
            <person name="Ravi A."/>
            <person name="Getino M."/>
            <person name="Pursley I."/>
            <person name="Horton D.L."/>
            <person name="Alikhan N.F."/>
            <person name="Baker D."/>
            <person name="Gharbi K."/>
            <person name="Hall N."/>
            <person name="Watson M."/>
            <person name="Adriaenssens E.M."/>
            <person name="Foster-Nyarko E."/>
            <person name="Jarju S."/>
            <person name="Secka A."/>
            <person name="Antonio M."/>
            <person name="Oren A."/>
            <person name="Chaudhuri R.R."/>
            <person name="La Ragione R."/>
            <person name="Hildebrand F."/>
            <person name="Pallen M.J."/>
        </authorList>
    </citation>
    <scope>NUCLEOTIDE SEQUENCE</scope>
    <source>
        <strain evidence="3">Gambia2-208</strain>
    </source>
</reference>
<dbReference type="GO" id="GO:0006814">
    <property type="term" value="P:sodium ion transport"/>
    <property type="evidence" value="ECO:0007669"/>
    <property type="project" value="InterPro"/>
</dbReference>
<dbReference type="GO" id="GO:0015293">
    <property type="term" value="F:symporter activity"/>
    <property type="evidence" value="ECO:0007669"/>
    <property type="project" value="InterPro"/>
</dbReference>
<evidence type="ECO:0000313" key="4">
    <source>
        <dbReference type="Proteomes" id="UP000886851"/>
    </source>
</evidence>
<dbReference type="NCBIfam" id="TIGR00792">
    <property type="entry name" value="gph"/>
    <property type="match status" value="1"/>
</dbReference>
<comment type="similarity">
    <text evidence="1">Belongs to the sodium:galactoside symporter (TC 2.A.2) family.</text>
</comment>
<dbReference type="InterPro" id="IPR039672">
    <property type="entry name" value="MFS_2"/>
</dbReference>
<comment type="caution">
    <text evidence="3">The sequence shown here is derived from an EMBL/GenBank/DDBJ whole genome shotgun (WGS) entry which is preliminary data.</text>
</comment>
<feature type="transmembrane region" description="Helical" evidence="2">
    <location>
        <begin position="420"/>
        <end position="440"/>
    </location>
</feature>
<feature type="transmembrane region" description="Helical" evidence="2">
    <location>
        <begin position="106"/>
        <end position="132"/>
    </location>
</feature>
<evidence type="ECO:0000256" key="1">
    <source>
        <dbReference type="ARBA" id="ARBA00009617"/>
    </source>
</evidence>
<accession>A0A9D2CL51</accession>
<gene>
    <name evidence="3" type="ORF">H9824_05160</name>
</gene>
<feature type="transmembrane region" description="Helical" evidence="2">
    <location>
        <begin position="75"/>
        <end position="94"/>
    </location>
</feature>
<feature type="transmembrane region" description="Helical" evidence="2">
    <location>
        <begin position="144"/>
        <end position="162"/>
    </location>
</feature>
<dbReference type="PANTHER" id="PTHR11328:SF24">
    <property type="entry name" value="MAJOR FACILITATOR SUPERFAMILY (MFS) PROFILE DOMAIN-CONTAINING PROTEIN"/>
    <property type="match status" value="1"/>
</dbReference>
<dbReference type="AlphaFoldDB" id="A0A9D2CL51"/>
<keyword evidence="2" id="KW-0472">Membrane</keyword>
<evidence type="ECO:0000313" key="3">
    <source>
        <dbReference type="EMBL" id="HIY88075.1"/>
    </source>
</evidence>
<dbReference type="Gene3D" id="1.20.1250.20">
    <property type="entry name" value="MFS general substrate transporter like domains"/>
    <property type="match status" value="2"/>
</dbReference>
<dbReference type="SUPFAM" id="SSF103473">
    <property type="entry name" value="MFS general substrate transporter"/>
    <property type="match status" value="1"/>
</dbReference>
<evidence type="ECO:0000256" key="2">
    <source>
        <dbReference type="SAM" id="Phobius"/>
    </source>
</evidence>
<feature type="transmembrane region" description="Helical" evidence="2">
    <location>
        <begin position="221"/>
        <end position="240"/>
    </location>
</feature>
<sequence length="460" mass="51211">MATLKEKVGYGFGDMSSSMFWKIFSYYLPFFYSNIFGLTLADAGLLMLITRIWDAVSDPMMGVIADRTKTRWGRYRPYLLWIAAPFAISGILLFTTPEWSYTGKLIWAYATYILMMTVYTGINVPYGAMLGVMTDDSNTKTVFSSYRMFFAYGGSFIALGAWEPLCNLFKSMGYGQSDSWQYSMIVIASICFCGFLLCFSMTREHVQNVSGESLGKDVKSLLTNSPWWILNGIALLSNFFNTVRGATAAYYFKDCVSANAFLDFGVFNIVLYAGLFLMIGEVCNMLGVALAVPFSTRLGKKTTYYLALVGLVLFSVLFFFVPDTVAGWWLMMLFQVLISICTGIISPLIWSMYADVADYAEHKDGTASTGLIFSSGSMAQKFGGAFAGWAVMALLAAFGYNTAENAVQTPEALNGLKYLMSFIPAGIALLSILVIFIYPLNYSRMQKITADLKERRKETH</sequence>
<proteinExistence type="inferred from homology"/>
<dbReference type="EMBL" id="DXCV01000036">
    <property type="protein sequence ID" value="HIY88075.1"/>
    <property type="molecule type" value="Genomic_DNA"/>
</dbReference>
<protein>
    <submittedName>
        <fullName evidence="3">MFS transporter</fullName>
    </submittedName>
</protein>
<dbReference type="Proteomes" id="UP000886851">
    <property type="component" value="Unassembled WGS sequence"/>
</dbReference>
<dbReference type="InterPro" id="IPR036259">
    <property type="entry name" value="MFS_trans_sf"/>
</dbReference>
<feature type="transmembrane region" description="Helical" evidence="2">
    <location>
        <begin position="269"/>
        <end position="292"/>
    </location>
</feature>
<feature type="transmembrane region" description="Helical" evidence="2">
    <location>
        <begin position="182"/>
        <end position="200"/>
    </location>
</feature>
<dbReference type="Pfam" id="PF13347">
    <property type="entry name" value="MFS_2"/>
    <property type="match status" value="1"/>
</dbReference>
<feature type="transmembrane region" description="Helical" evidence="2">
    <location>
        <begin position="304"/>
        <end position="322"/>
    </location>
</feature>
<dbReference type="PANTHER" id="PTHR11328">
    <property type="entry name" value="MAJOR FACILITATOR SUPERFAMILY DOMAIN-CONTAINING PROTEIN"/>
    <property type="match status" value="1"/>
</dbReference>
<feature type="transmembrane region" description="Helical" evidence="2">
    <location>
        <begin position="382"/>
        <end position="400"/>
    </location>
</feature>
<dbReference type="GO" id="GO:0008643">
    <property type="term" value="P:carbohydrate transport"/>
    <property type="evidence" value="ECO:0007669"/>
    <property type="project" value="InterPro"/>
</dbReference>
<dbReference type="GO" id="GO:0005886">
    <property type="term" value="C:plasma membrane"/>
    <property type="evidence" value="ECO:0007669"/>
    <property type="project" value="TreeGrafter"/>
</dbReference>
<keyword evidence="2" id="KW-1133">Transmembrane helix</keyword>
<keyword evidence="2" id="KW-0812">Transmembrane</keyword>
<name>A0A9D2CL51_9BACE</name>
<reference evidence="3" key="2">
    <citation type="submission" date="2021-04" db="EMBL/GenBank/DDBJ databases">
        <authorList>
            <person name="Gilroy R."/>
        </authorList>
    </citation>
    <scope>NUCLEOTIDE SEQUENCE</scope>
    <source>
        <strain evidence="3">Gambia2-208</strain>
    </source>
</reference>
<dbReference type="InterPro" id="IPR001927">
    <property type="entry name" value="Na/Gal_symport"/>
</dbReference>
<dbReference type="CDD" id="cd17332">
    <property type="entry name" value="MFS_MelB_like"/>
    <property type="match status" value="1"/>
</dbReference>
<feature type="transmembrane region" description="Helical" evidence="2">
    <location>
        <begin position="30"/>
        <end position="54"/>
    </location>
</feature>
<feature type="transmembrane region" description="Helical" evidence="2">
    <location>
        <begin position="328"/>
        <end position="350"/>
    </location>
</feature>
<organism evidence="3 4">
    <name type="scientific">Candidatus Bacteroides pullicola</name>
    <dbReference type="NCBI Taxonomy" id="2838475"/>
    <lineage>
        <taxon>Bacteria</taxon>
        <taxon>Pseudomonadati</taxon>
        <taxon>Bacteroidota</taxon>
        <taxon>Bacteroidia</taxon>
        <taxon>Bacteroidales</taxon>
        <taxon>Bacteroidaceae</taxon>
        <taxon>Bacteroides</taxon>
    </lineage>
</organism>